<proteinExistence type="predicted"/>
<evidence type="ECO:0000313" key="1">
    <source>
        <dbReference type="EMBL" id="MCI09056.1"/>
    </source>
</evidence>
<accession>A0A392PCN2</accession>
<keyword evidence="2" id="KW-1185">Reference proteome</keyword>
<feature type="non-terminal residue" evidence="1">
    <location>
        <position position="133"/>
    </location>
</feature>
<protein>
    <submittedName>
        <fullName evidence="1">F-box protein</fullName>
    </submittedName>
</protein>
<dbReference type="Proteomes" id="UP000265520">
    <property type="component" value="Unassembled WGS sequence"/>
</dbReference>
<organism evidence="1 2">
    <name type="scientific">Trifolium medium</name>
    <dbReference type="NCBI Taxonomy" id="97028"/>
    <lineage>
        <taxon>Eukaryota</taxon>
        <taxon>Viridiplantae</taxon>
        <taxon>Streptophyta</taxon>
        <taxon>Embryophyta</taxon>
        <taxon>Tracheophyta</taxon>
        <taxon>Spermatophyta</taxon>
        <taxon>Magnoliopsida</taxon>
        <taxon>eudicotyledons</taxon>
        <taxon>Gunneridae</taxon>
        <taxon>Pentapetalae</taxon>
        <taxon>rosids</taxon>
        <taxon>fabids</taxon>
        <taxon>Fabales</taxon>
        <taxon>Fabaceae</taxon>
        <taxon>Papilionoideae</taxon>
        <taxon>50 kb inversion clade</taxon>
        <taxon>NPAAA clade</taxon>
        <taxon>Hologalegina</taxon>
        <taxon>IRL clade</taxon>
        <taxon>Trifolieae</taxon>
        <taxon>Trifolium</taxon>
    </lineage>
</organism>
<name>A0A392PCN2_9FABA</name>
<evidence type="ECO:0000313" key="2">
    <source>
        <dbReference type="Proteomes" id="UP000265520"/>
    </source>
</evidence>
<dbReference type="EMBL" id="LXQA010071236">
    <property type="protein sequence ID" value="MCI09056.1"/>
    <property type="molecule type" value="Genomic_DNA"/>
</dbReference>
<comment type="caution">
    <text evidence="1">The sequence shown here is derived from an EMBL/GenBank/DDBJ whole genome shotgun (WGS) entry which is preliminary data.</text>
</comment>
<dbReference type="AlphaFoldDB" id="A0A392PCN2"/>
<reference evidence="1 2" key="1">
    <citation type="journal article" date="2018" name="Front. Plant Sci.">
        <title>Red Clover (Trifolium pratense) and Zigzag Clover (T. medium) - A Picture of Genomic Similarities and Differences.</title>
        <authorList>
            <person name="Dluhosova J."/>
            <person name="Istvanek J."/>
            <person name="Nedelnik J."/>
            <person name="Repkova J."/>
        </authorList>
    </citation>
    <scope>NUCLEOTIDE SEQUENCE [LARGE SCALE GENOMIC DNA]</scope>
    <source>
        <strain evidence="2">cv. 10/8</strain>
        <tissue evidence="1">Leaf</tissue>
    </source>
</reference>
<sequence length="133" mass="15467">MDHSYYNDTSLILHHYTPHHGHVSTLTPSVLYSLFDEKFENMVKLDWPNPLEYIDFRPCGSGSVNGILCMEGMRRECTRENHYLDKGTVVFWNPATHEYKVSPLSPFAFVSPCWDPLIDFHGFGYDQVSDDYK</sequence>